<dbReference type="Gene3D" id="1.25.40.10">
    <property type="entry name" value="Tetratricopeptide repeat domain"/>
    <property type="match status" value="1"/>
</dbReference>
<dbReference type="OrthoDB" id="1091348at2"/>
<keyword evidence="3" id="KW-1185">Reference proteome</keyword>
<gene>
    <name evidence="2" type="ORF">BFS30_10120</name>
</gene>
<keyword evidence="1" id="KW-1133">Transmembrane helix</keyword>
<sequence length="243" mass="27406">MANEDKLTNVVRYVEGDMEAGELEAFEIMLRKDAKLQDLLIEYRDIHQTLKMKIAPDAKDEALKATLTELNGKYFSKGKKVMTLNGYLKWVSIAAVLVIGLLVWAPWSAGLYEKYAISREMSVAERGAAASQKIEQAAALYNAGDFSGAAKILGPVYQSNPERARIAYYYGISLIENNHESEARKVLLRLYEGTSVFKYDALYNIGLSYVKQRNNKQALVWLDKVPVADHNYEQARELIGKLK</sequence>
<dbReference type="KEGG" id="psty:BFS30_10120"/>
<dbReference type="SUPFAM" id="SSF48452">
    <property type="entry name" value="TPR-like"/>
    <property type="match status" value="1"/>
</dbReference>
<reference evidence="2 3" key="1">
    <citation type="submission" date="2016-08" db="EMBL/GenBank/DDBJ databases">
        <authorList>
            <person name="Seilhamer J.J."/>
        </authorList>
    </citation>
    <scope>NUCLEOTIDE SEQUENCE [LARGE SCALE GENOMIC DNA]</scope>
    <source>
        <strain evidence="2 3">DX4</strain>
    </source>
</reference>
<keyword evidence="1" id="KW-0812">Transmembrane</keyword>
<accession>A0A1D7QFL2</accession>
<protein>
    <submittedName>
        <fullName evidence="2">Uncharacterized protein</fullName>
    </submittedName>
</protein>
<organism evidence="2 3">
    <name type="scientific">Pedobacter steynii</name>
    <dbReference type="NCBI Taxonomy" id="430522"/>
    <lineage>
        <taxon>Bacteria</taxon>
        <taxon>Pseudomonadati</taxon>
        <taxon>Bacteroidota</taxon>
        <taxon>Sphingobacteriia</taxon>
        <taxon>Sphingobacteriales</taxon>
        <taxon>Sphingobacteriaceae</taxon>
        <taxon>Pedobacter</taxon>
    </lineage>
</organism>
<keyword evidence="1" id="KW-0472">Membrane</keyword>
<dbReference type="InterPro" id="IPR011990">
    <property type="entry name" value="TPR-like_helical_dom_sf"/>
</dbReference>
<feature type="transmembrane region" description="Helical" evidence="1">
    <location>
        <begin position="87"/>
        <end position="107"/>
    </location>
</feature>
<name>A0A1D7QFL2_9SPHI</name>
<proteinExistence type="predicted"/>
<dbReference type="Pfam" id="PF14559">
    <property type="entry name" value="TPR_19"/>
    <property type="match status" value="1"/>
</dbReference>
<dbReference type="RefSeq" id="WP_069379182.1">
    <property type="nucleotide sequence ID" value="NZ_CP017141.1"/>
</dbReference>
<evidence type="ECO:0000313" key="2">
    <source>
        <dbReference type="EMBL" id="AOM77492.1"/>
    </source>
</evidence>
<dbReference type="Proteomes" id="UP000094313">
    <property type="component" value="Chromosome"/>
</dbReference>
<dbReference type="AlphaFoldDB" id="A0A1D7QFL2"/>
<dbReference type="EMBL" id="CP017141">
    <property type="protein sequence ID" value="AOM77492.1"/>
    <property type="molecule type" value="Genomic_DNA"/>
</dbReference>
<evidence type="ECO:0000313" key="3">
    <source>
        <dbReference type="Proteomes" id="UP000094313"/>
    </source>
</evidence>
<evidence type="ECO:0000256" key="1">
    <source>
        <dbReference type="SAM" id="Phobius"/>
    </source>
</evidence>